<dbReference type="AlphaFoldDB" id="A0A1R3I993"/>
<feature type="region of interest" description="Disordered" evidence="1">
    <location>
        <begin position="54"/>
        <end position="85"/>
    </location>
</feature>
<organism evidence="2 3">
    <name type="scientific">Corchorus capsularis</name>
    <name type="common">Jute</name>
    <dbReference type="NCBI Taxonomy" id="210143"/>
    <lineage>
        <taxon>Eukaryota</taxon>
        <taxon>Viridiplantae</taxon>
        <taxon>Streptophyta</taxon>
        <taxon>Embryophyta</taxon>
        <taxon>Tracheophyta</taxon>
        <taxon>Spermatophyta</taxon>
        <taxon>Magnoliopsida</taxon>
        <taxon>eudicotyledons</taxon>
        <taxon>Gunneridae</taxon>
        <taxon>Pentapetalae</taxon>
        <taxon>rosids</taxon>
        <taxon>malvids</taxon>
        <taxon>Malvales</taxon>
        <taxon>Malvaceae</taxon>
        <taxon>Grewioideae</taxon>
        <taxon>Apeibeae</taxon>
        <taxon>Corchorus</taxon>
    </lineage>
</organism>
<comment type="caution">
    <text evidence="2">The sequence shown here is derived from an EMBL/GenBank/DDBJ whole genome shotgun (WGS) entry which is preliminary data.</text>
</comment>
<dbReference type="Proteomes" id="UP000188268">
    <property type="component" value="Unassembled WGS sequence"/>
</dbReference>
<gene>
    <name evidence="2" type="ORF">CCACVL1_13876</name>
</gene>
<reference evidence="2 3" key="1">
    <citation type="submission" date="2013-09" db="EMBL/GenBank/DDBJ databases">
        <title>Corchorus capsularis genome sequencing.</title>
        <authorList>
            <person name="Alam M."/>
            <person name="Haque M.S."/>
            <person name="Islam M.S."/>
            <person name="Emdad E.M."/>
            <person name="Islam M.M."/>
            <person name="Ahmed B."/>
            <person name="Halim A."/>
            <person name="Hossen Q.M.M."/>
            <person name="Hossain M.Z."/>
            <person name="Ahmed R."/>
            <person name="Khan M.M."/>
            <person name="Islam R."/>
            <person name="Rashid M.M."/>
            <person name="Khan S.A."/>
            <person name="Rahman M.S."/>
            <person name="Alam M."/>
        </authorList>
    </citation>
    <scope>NUCLEOTIDE SEQUENCE [LARGE SCALE GENOMIC DNA]</scope>
    <source>
        <strain evidence="3">cv. CVL-1</strain>
        <tissue evidence="2">Whole seedling</tissue>
    </source>
</reference>
<evidence type="ECO:0000313" key="3">
    <source>
        <dbReference type="Proteomes" id="UP000188268"/>
    </source>
</evidence>
<dbReference type="EMBL" id="AWWV01010457">
    <property type="protein sequence ID" value="OMO79157.1"/>
    <property type="molecule type" value="Genomic_DNA"/>
</dbReference>
<accession>A0A1R3I993</accession>
<keyword evidence="3" id="KW-1185">Reference proteome</keyword>
<evidence type="ECO:0000313" key="2">
    <source>
        <dbReference type="EMBL" id="OMO79157.1"/>
    </source>
</evidence>
<evidence type="ECO:0000256" key="1">
    <source>
        <dbReference type="SAM" id="MobiDB-lite"/>
    </source>
</evidence>
<protein>
    <submittedName>
        <fullName evidence="2">Putative mads box protein</fullName>
    </submittedName>
</protein>
<sequence>MPKSLTLNPLSLISYNNRIHCRRPCCQLILSYFLFLRFSSSFLLLPCPILLSASPWLGPDPTTSRDSSAKSEPESAQRSATGAEPSLFDVFSPQSWYQEVTKLKSKYEALQRTQRFVISDF</sequence>
<proteinExistence type="predicted"/>
<name>A0A1R3I993_COCAP</name>
<dbReference type="Gramene" id="OMO79157">
    <property type="protein sequence ID" value="OMO79157"/>
    <property type="gene ID" value="CCACVL1_13876"/>
</dbReference>